<dbReference type="Proteomes" id="UP000004778">
    <property type="component" value="Unassembled WGS sequence"/>
</dbReference>
<reference evidence="9 10" key="1">
    <citation type="submission" date="2009-01" db="EMBL/GenBank/DDBJ databases">
        <authorList>
            <person name="Qin X."/>
            <person name="Bachman B."/>
            <person name="Battles P."/>
            <person name="Bell A."/>
            <person name="Bess C."/>
            <person name="Bickham C."/>
            <person name="Chaboub L."/>
            <person name="Chen D."/>
            <person name="Coyle M."/>
            <person name="Deiros D.R."/>
            <person name="Dinh H."/>
            <person name="Forbes L."/>
            <person name="Fowler G."/>
            <person name="Francisco L."/>
            <person name="Fu Q."/>
            <person name="Gubbala S."/>
            <person name="Hale W."/>
            <person name="Han Y."/>
            <person name="Hemphill L."/>
            <person name="Highlander S.K."/>
            <person name="Hirani K."/>
            <person name="Hogues M."/>
            <person name="Jackson L."/>
            <person name="Jakkamsetti A."/>
            <person name="Javaid M."/>
            <person name="Jiang H."/>
            <person name="Korchina V."/>
            <person name="Kovar C."/>
            <person name="Lara F."/>
            <person name="Lee S."/>
            <person name="Mata R."/>
            <person name="Mathew T."/>
            <person name="Moen C."/>
            <person name="Morales K."/>
            <person name="Munidasa M."/>
            <person name="Nazareth L."/>
            <person name="Ngo R."/>
            <person name="Nguyen L."/>
            <person name="Okwuonu G."/>
            <person name="Ongeri F."/>
            <person name="Patil S."/>
            <person name="Petrosino J."/>
            <person name="Pham C."/>
            <person name="Pham P."/>
            <person name="Pu L.-L."/>
            <person name="Puazo M."/>
            <person name="Raj R."/>
            <person name="Reid J."/>
            <person name="Rouhana J."/>
            <person name="Saada N."/>
            <person name="Shang Y."/>
            <person name="Simmons D."/>
            <person name="Thornton R."/>
            <person name="Warren J."/>
            <person name="Weissenberger G."/>
            <person name="Zhang J."/>
            <person name="Zhang L."/>
            <person name="Zhou C."/>
            <person name="Zhu D."/>
            <person name="Muzny D."/>
            <person name="Worley K."/>
            <person name="Gibbs R."/>
        </authorList>
    </citation>
    <scope>NUCLEOTIDE SEQUENCE [LARGE SCALE GENOMIC DNA]</scope>
    <source>
        <strain evidence="9 10">DSM 15434</strain>
    </source>
</reference>
<evidence type="ECO:0000256" key="7">
    <source>
        <dbReference type="RuleBase" id="RU363032"/>
    </source>
</evidence>
<proteinExistence type="inferred from homology"/>
<organism evidence="9 10">
    <name type="scientific">Actinomyces urogenitalis DSM 15434</name>
    <dbReference type="NCBI Taxonomy" id="525246"/>
    <lineage>
        <taxon>Bacteria</taxon>
        <taxon>Bacillati</taxon>
        <taxon>Actinomycetota</taxon>
        <taxon>Actinomycetes</taxon>
        <taxon>Actinomycetales</taxon>
        <taxon>Actinomycetaceae</taxon>
        <taxon>Actinomyces</taxon>
    </lineage>
</organism>
<feature type="transmembrane region" description="Helical" evidence="7">
    <location>
        <begin position="102"/>
        <end position="126"/>
    </location>
</feature>
<comment type="subcellular location">
    <subcellularLocation>
        <location evidence="1 7">Cell membrane</location>
        <topology evidence="1 7">Multi-pass membrane protein</topology>
    </subcellularLocation>
</comment>
<feature type="transmembrane region" description="Helical" evidence="7">
    <location>
        <begin position="260"/>
        <end position="281"/>
    </location>
</feature>
<keyword evidence="10" id="KW-1185">Reference proteome</keyword>
<dbReference type="eggNOG" id="COG4209">
    <property type="taxonomic scope" value="Bacteria"/>
</dbReference>
<evidence type="ECO:0000256" key="1">
    <source>
        <dbReference type="ARBA" id="ARBA00004651"/>
    </source>
</evidence>
<comment type="similarity">
    <text evidence="7">Belongs to the binding-protein-dependent transport system permease family.</text>
</comment>
<protein>
    <submittedName>
        <fullName evidence="9">ABC transporter, permease protein</fullName>
    </submittedName>
</protein>
<sequence>MARHWQLYLLLAPAVIYLIVFKYWPMYGVQIAFRNYNPIDGFMGSEWVGLEHISRFLHSFQFSRVFVNTIAINVLGLVFGFPVPIVLALLINQLGSRRLKSFIQTVLFSPAFISTVVVVGMLFVLLSPRSGLVNNVISLAGGTPVSFMNEEGWFRPIYVLSDIWQNAGFSMIIYLAALAGIDPSLHEAARVDGANRWQRLWHIDLPGIRPVILIMLILAVGNLLNIGFEKALLMQTDLNLGTSQIIQTYVYDVGLKSAQFSYSAAISLFNYVLNMILLLVFNQGAKRAGQTSLF</sequence>
<keyword evidence="5 7" id="KW-1133">Transmembrane helix</keyword>
<evidence type="ECO:0000256" key="5">
    <source>
        <dbReference type="ARBA" id="ARBA00022989"/>
    </source>
</evidence>
<dbReference type="GO" id="GO:0055085">
    <property type="term" value="P:transmembrane transport"/>
    <property type="evidence" value="ECO:0007669"/>
    <property type="project" value="InterPro"/>
</dbReference>
<dbReference type="PANTHER" id="PTHR43227">
    <property type="entry name" value="BLL4140 PROTEIN"/>
    <property type="match status" value="1"/>
</dbReference>
<dbReference type="AlphaFoldDB" id="C0W7Z4"/>
<name>C0W7Z4_9ACTO</name>
<accession>C0W7Z4</accession>
<dbReference type="GO" id="GO:0005886">
    <property type="term" value="C:plasma membrane"/>
    <property type="evidence" value="ECO:0007669"/>
    <property type="project" value="UniProtKB-SubCell"/>
</dbReference>
<feature type="transmembrane region" description="Helical" evidence="7">
    <location>
        <begin position="65"/>
        <end position="90"/>
    </location>
</feature>
<evidence type="ECO:0000313" key="10">
    <source>
        <dbReference type="Proteomes" id="UP000004778"/>
    </source>
</evidence>
<dbReference type="SUPFAM" id="SSF161098">
    <property type="entry name" value="MetI-like"/>
    <property type="match status" value="1"/>
</dbReference>
<dbReference type="CDD" id="cd06261">
    <property type="entry name" value="TM_PBP2"/>
    <property type="match status" value="1"/>
</dbReference>
<dbReference type="PANTHER" id="PTHR43227:SF11">
    <property type="entry name" value="BLL4140 PROTEIN"/>
    <property type="match status" value="1"/>
</dbReference>
<evidence type="ECO:0000256" key="4">
    <source>
        <dbReference type="ARBA" id="ARBA00022692"/>
    </source>
</evidence>
<evidence type="ECO:0000256" key="2">
    <source>
        <dbReference type="ARBA" id="ARBA00022448"/>
    </source>
</evidence>
<dbReference type="Pfam" id="PF00528">
    <property type="entry name" value="BPD_transp_1"/>
    <property type="match status" value="1"/>
</dbReference>
<dbReference type="InterPro" id="IPR000515">
    <property type="entry name" value="MetI-like"/>
</dbReference>
<evidence type="ECO:0000256" key="6">
    <source>
        <dbReference type="ARBA" id="ARBA00023136"/>
    </source>
</evidence>
<feature type="transmembrane region" description="Helical" evidence="7">
    <location>
        <begin position="163"/>
        <end position="185"/>
    </location>
</feature>
<keyword evidence="6 7" id="KW-0472">Membrane</keyword>
<feature type="transmembrane region" description="Helical" evidence="7">
    <location>
        <begin position="7"/>
        <end position="24"/>
    </location>
</feature>
<gene>
    <name evidence="9" type="ORF">HMPREF0058_1988</name>
</gene>
<evidence type="ECO:0000313" key="9">
    <source>
        <dbReference type="EMBL" id="EEH65154.1"/>
    </source>
</evidence>
<dbReference type="PROSITE" id="PS50928">
    <property type="entry name" value="ABC_TM1"/>
    <property type="match status" value="1"/>
</dbReference>
<dbReference type="HOGENOM" id="CLU_016047_0_1_11"/>
<evidence type="ECO:0000259" key="8">
    <source>
        <dbReference type="PROSITE" id="PS50928"/>
    </source>
</evidence>
<comment type="caution">
    <text evidence="9">The sequence shown here is derived from an EMBL/GenBank/DDBJ whole genome shotgun (WGS) entry which is preliminary data.</text>
</comment>
<dbReference type="EMBL" id="ACFH01000181">
    <property type="protein sequence ID" value="EEH65154.1"/>
    <property type="molecule type" value="Genomic_DNA"/>
</dbReference>
<keyword evidence="2 7" id="KW-0813">Transport</keyword>
<dbReference type="STRING" id="103621.GCA_001067145_01159"/>
<keyword evidence="4 7" id="KW-0812">Transmembrane</keyword>
<dbReference type="InterPro" id="IPR050809">
    <property type="entry name" value="UgpAE/MalFG_permease"/>
</dbReference>
<dbReference type="InterPro" id="IPR035906">
    <property type="entry name" value="MetI-like_sf"/>
</dbReference>
<keyword evidence="3" id="KW-1003">Cell membrane</keyword>
<dbReference type="Gene3D" id="1.10.3720.10">
    <property type="entry name" value="MetI-like"/>
    <property type="match status" value="1"/>
</dbReference>
<evidence type="ECO:0000256" key="3">
    <source>
        <dbReference type="ARBA" id="ARBA00022475"/>
    </source>
</evidence>
<feature type="transmembrane region" description="Helical" evidence="7">
    <location>
        <begin position="206"/>
        <end position="228"/>
    </location>
</feature>
<feature type="domain" description="ABC transmembrane type-1" evidence="8">
    <location>
        <begin position="66"/>
        <end position="281"/>
    </location>
</feature>